<dbReference type="InterPro" id="IPR013976">
    <property type="entry name" value="HDOD"/>
</dbReference>
<gene>
    <name evidence="2" type="ordered locus">Oter_2713</name>
</gene>
<dbReference type="PROSITE" id="PS51833">
    <property type="entry name" value="HDOD"/>
    <property type="match status" value="1"/>
</dbReference>
<dbReference type="KEGG" id="ote:Oter_2713"/>
<dbReference type="Proteomes" id="UP000007013">
    <property type="component" value="Chromosome"/>
</dbReference>
<dbReference type="SUPFAM" id="SSF109604">
    <property type="entry name" value="HD-domain/PDEase-like"/>
    <property type="match status" value="1"/>
</dbReference>
<dbReference type="eggNOG" id="COG1639">
    <property type="taxonomic scope" value="Bacteria"/>
</dbReference>
<dbReference type="EMBL" id="CP001032">
    <property type="protein sequence ID" value="ACB75994.1"/>
    <property type="molecule type" value="Genomic_DNA"/>
</dbReference>
<dbReference type="PANTHER" id="PTHR33525:SF4">
    <property type="entry name" value="CYCLIC DI-GMP PHOSPHODIESTERASE CDGJ"/>
    <property type="match status" value="1"/>
</dbReference>
<dbReference type="AlphaFoldDB" id="B1ZV25"/>
<dbReference type="STRING" id="452637.Oter_2713"/>
<protein>
    <submittedName>
        <fullName evidence="2">Putative signal transduction protein</fullName>
    </submittedName>
</protein>
<reference evidence="2 3" key="1">
    <citation type="journal article" date="2011" name="J. Bacteriol.">
        <title>Genome sequence of the verrucomicrobium Opitutus terrae PB90-1, an abundant inhabitant of rice paddy soil ecosystems.</title>
        <authorList>
            <person name="van Passel M.W."/>
            <person name="Kant R."/>
            <person name="Palva A."/>
            <person name="Copeland A."/>
            <person name="Lucas S."/>
            <person name="Lapidus A."/>
            <person name="Glavina del Rio T."/>
            <person name="Pitluck S."/>
            <person name="Goltsman E."/>
            <person name="Clum A."/>
            <person name="Sun H."/>
            <person name="Schmutz J."/>
            <person name="Larimer F.W."/>
            <person name="Land M.L."/>
            <person name="Hauser L."/>
            <person name="Kyrpides N."/>
            <person name="Mikhailova N."/>
            <person name="Richardson P.P."/>
            <person name="Janssen P.H."/>
            <person name="de Vos W.M."/>
            <person name="Smidt H."/>
        </authorList>
    </citation>
    <scope>NUCLEOTIDE SEQUENCE [LARGE SCALE GENOMIC DNA]</scope>
    <source>
        <strain evidence="3">DSM 11246 / JCM 15787 / PB90-1</strain>
    </source>
</reference>
<dbReference type="OrthoDB" id="194781at2"/>
<dbReference type="RefSeq" id="WP_012375529.1">
    <property type="nucleotide sequence ID" value="NC_010571.1"/>
</dbReference>
<dbReference type="Gene3D" id="1.10.3210.10">
    <property type="entry name" value="Hypothetical protein af1432"/>
    <property type="match status" value="1"/>
</dbReference>
<sequence length="278" mass="30039">MNVVQYSIEPLLRVAQAFPATPRIMADLGRLLRDPGADLKDVVKLLKSDSALVARILRVANSAAIGAVEHVAAIEEAAALIGFREIHRLVGAVAIDQFSLATYPLYGVPGARLRANALFVALIMEELALTTRRDPHAAYTTGLLRSVGKLALEKLADPSARPFQPTPGADLVAWEKHTFGISANEATAAILHQWRFPAGICQAIARHFWPTDSGEPLADLLNLAASCTEQLGHGLPGEQRYWMESAAAFQRCGVDAEQCQRAVDRAALAFEQLSRMIG</sequence>
<evidence type="ECO:0000313" key="2">
    <source>
        <dbReference type="EMBL" id="ACB75994.1"/>
    </source>
</evidence>
<accession>B1ZV25</accession>
<evidence type="ECO:0000313" key="3">
    <source>
        <dbReference type="Proteomes" id="UP000007013"/>
    </source>
</evidence>
<evidence type="ECO:0000259" key="1">
    <source>
        <dbReference type="PROSITE" id="PS51833"/>
    </source>
</evidence>
<dbReference type="InterPro" id="IPR052340">
    <property type="entry name" value="RNase_Y/CdgJ"/>
</dbReference>
<organism evidence="2 3">
    <name type="scientific">Opitutus terrae (strain DSM 11246 / JCM 15787 / PB90-1)</name>
    <dbReference type="NCBI Taxonomy" id="452637"/>
    <lineage>
        <taxon>Bacteria</taxon>
        <taxon>Pseudomonadati</taxon>
        <taxon>Verrucomicrobiota</taxon>
        <taxon>Opitutia</taxon>
        <taxon>Opitutales</taxon>
        <taxon>Opitutaceae</taxon>
        <taxon>Opitutus</taxon>
    </lineage>
</organism>
<dbReference type="PANTHER" id="PTHR33525">
    <property type="match status" value="1"/>
</dbReference>
<dbReference type="HOGENOM" id="CLU_048246_4_2_0"/>
<proteinExistence type="predicted"/>
<dbReference type="Pfam" id="PF08668">
    <property type="entry name" value="HDOD"/>
    <property type="match status" value="1"/>
</dbReference>
<feature type="domain" description="HDOD" evidence="1">
    <location>
        <begin position="18"/>
        <end position="210"/>
    </location>
</feature>
<name>B1ZV25_OPITP</name>
<keyword evidence="3" id="KW-1185">Reference proteome</keyword>